<evidence type="ECO:0000313" key="9">
    <source>
        <dbReference type="Proteomes" id="UP000002534"/>
    </source>
</evidence>
<dbReference type="Pfam" id="PF00535">
    <property type="entry name" value="Glycos_transf_2"/>
    <property type="match status" value="1"/>
</dbReference>
<evidence type="ECO:0000256" key="4">
    <source>
        <dbReference type="ARBA" id="ARBA00023004"/>
    </source>
</evidence>
<dbReference type="STRING" id="338963.Pcar_0885"/>
<dbReference type="InterPro" id="IPR007197">
    <property type="entry name" value="rSAM"/>
</dbReference>
<organism evidence="8 9">
    <name type="scientific">Syntrophotalea carbinolica (strain DSM 2380 / NBRC 103641 / GraBd1)</name>
    <name type="common">Pelobacter carbinolicus</name>
    <dbReference type="NCBI Taxonomy" id="338963"/>
    <lineage>
        <taxon>Bacteria</taxon>
        <taxon>Pseudomonadati</taxon>
        <taxon>Thermodesulfobacteriota</taxon>
        <taxon>Desulfuromonadia</taxon>
        <taxon>Desulfuromonadales</taxon>
        <taxon>Syntrophotaleaceae</taxon>
        <taxon>Syntrophotalea</taxon>
    </lineage>
</organism>
<dbReference type="SUPFAM" id="SSF53448">
    <property type="entry name" value="Nucleotide-diphospho-sugar transferases"/>
    <property type="match status" value="1"/>
</dbReference>
<keyword evidence="5" id="KW-0411">Iron-sulfur</keyword>
<keyword evidence="8" id="KW-0808">Transferase</keyword>
<name>Q3A667_SYNC1</name>
<keyword evidence="3" id="KW-0479">Metal-binding</keyword>
<dbReference type="OrthoDB" id="9786172at2"/>
<dbReference type="eggNOG" id="COG0535">
    <property type="taxonomic scope" value="Bacteria"/>
</dbReference>
<proteinExistence type="predicted"/>
<keyword evidence="2" id="KW-0949">S-adenosyl-L-methionine</keyword>
<dbReference type="GO" id="GO:0016740">
    <property type="term" value="F:transferase activity"/>
    <property type="evidence" value="ECO:0007669"/>
    <property type="project" value="UniProtKB-KW"/>
</dbReference>
<dbReference type="CDD" id="cd00761">
    <property type="entry name" value="Glyco_tranf_GTA_type"/>
    <property type="match status" value="1"/>
</dbReference>
<protein>
    <submittedName>
        <fullName evidence="8">Glycosyltransferase</fullName>
    </submittedName>
</protein>
<dbReference type="CDD" id="cd01335">
    <property type="entry name" value="Radical_SAM"/>
    <property type="match status" value="1"/>
</dbReference>
<feature type="domain" description="Glycosyltransferase 2-like" evidence="6">
    <location>
        <begin position="3"/>
        <end position="107"/>
    </location>
</feature>
<evidence type="ECO:0000256" key="2">
    <source>
        <dbReference type="ARBA" id="ARBA00022691"/>
    </source>
</evidence>
<dbReference type="InterPro" id="IPR013785">
    <property type="entry name" value="Aldolase_TIM"/>
</dbReference>
<dbReference type="SFLD" id="SFLDS00029">
    <property type="entry name" value="Radical_SAM"/>
    <property type="match status" value="1"/>
</dbReference>
<evidence type="ECO:0000256" key="3">
    <source>
        <dbReference type="ARBA" id="ARBA00022723"/>
    </source>
</evidence>
<dbReference type="PANTHER" id="PTHR43685:SF2">
    <property type="entry name" value="GLYCOSYLTRANSFERASE 2-LIKE DOMAIN-CONTAINING PROTEIN"/>
    <property type="match status" value="1"/>
</dbReference>
<dbReference type="InterPro" id="IPR029044">
    <property type="entry name" value="Nucleotide-diphossugar_trans"/>
</dbReference>
<dbReference type="PANTHER" id="PTHR43685">
    <property type="entry name" value="GLYCOSYLTRANSFERASE"/>
    <property type="match status" value="1"/>
</dbReference>
<accession>Q3A667</accession>
<dbReference type="CAZy" id="GT2">
    <property type="family name" value="Glycosyltransferase Family 2"/>
</dbReference>
<dbReference type="Gene3D" id="3.20.20.70">
    <property type="entry name" value="Aldolase class I"/>
    <property type="match status" value="1"/>
</dbReference>
<dbReference type="Gene3D" id="3.90.550.10">
    <property type="entry name" value="Spore Coat Polysaccharide Biosynthesis Protein SpsA, Chain A"/>
    <property type="match status" value="1"/>
</dbReference>
<dbReference type="GO" id="GO:0046872">
    <property type="term" value="F:metal ion binding"/>
    <property type="evidence" value="ECO:0007669"/>
    <property type="project" value="UniProtKB-KW"/>
</dbReference>
<dbReference type="AlphaFoldDB" id="Q3A667"/>
<evidence type="ECO:0000256" key="1">
    <source>
        <dbReference type="ARBA" id="ARBA00001966"/>
    </source>
</evidence>
<reference evidence="8 9" key="2">
    <citation type="journal article" date="2012" name="BMC Genomics">
        <title>The genome of Pelobacter carbinolicus reveals surprising metabolic capabilities and physiological features.</title>
        <authorList>
            <person name="Aklujkar M."/>
            <person name="Haveman S.A."/>
            <person name="Didonato R.Jr."/>
            <person name="Chertkov O."/>
            <person name="Han C.S."/>
            <person name="Land M.L."/>
            <person name="Brown P."/>
            <person name="Lovley D.R."/>
        </authorList>
    </citation>
    <scope>NUCLEOTIDE SEQUENCE [LARGE SCALE GENOMIC DNA]</scope>
    <source>
        <strain evidence="9">DSM 2380 / NBRC 103641 / GraBd1</strain>
    </source>
</reference>
<evidence type="ECO:0000259" key="6">
    <source>
        <dbReference type="Pfam" id="PF00535"/>
    </source>
</evidence>
<feature type="domain" description="Radical SAM core" evidence="7">
    <location>
        <begin position="280"/>
        <end position="385"/>
    </location>
</feature>
<dbReference type="InterPro" id="IPR001173">
    <property type="entry name" value="Glyco_trans_2-like"/>
</dbReference>
<dbReference type="InterPro" id="IPR050834">
    <property type="entry name" value="Glycosyltransf_2"/>
</dbReference>
<dbReference type="HOGENOM" id="CLU_703684_0_0_7"/>
<comment type="cofactor">
    <cofactor evidence="1">
        <name>[4Fe-4S] cluster</name>
        <dbReference type="ChEBI" id="CHEBI:49883"/>
    </cofactor>
</comment>
<keyword evidence="9" id="KW-1185">Reference proteome</keyword>
<gene>
    <name evidence="8" type="ordered locus">Pcar_0885</name>
</gene>
<dbReference type="InterPro" id="IPR058240">
    <property type="entry name" value="rSAM_sf"/>
</dbReference>
<dbReference type="Pfam" id="PF04055">
    <property type="entry name" value="Radical_SAM"/>
    <property type="match status" value="1"/>
</dbReference>
<dbReference type="SUPFAM" id="SSF102114">
    <property type="entry name" value="Radical SAM enzymes"/>
    <property type="match status" value="1"/>
</dbReference>
<evidence type="ECO:0000259" key="7">
    <source>
        <dbReference type="Pfam" id="PF04055"/>
    </source>
</evidence>
<sequence length="392" mass="44903">MFSIIMPVWNRAEEVAAAVDSVLAQTFRDFELVIVDDGSTDDLAAVVEAYEDERIRFYRRPHEGVCKARNFALSKACYPYIAYLDSDNRWSPDFLAIMRKALQDSPEAHPTAYCQASLFRRNKNSGDLQLRCLIGQPFGFKQLLRQNYIDLNAFVHARALLDSTGGFDETLRRLNDWDLIIRLVALVRPVYVPQPLVEYYDCVAGNTITAREKLAPAMRYIRKKYKGQSGPFVYVHDTVPHLWGDLSDDKHRNFWIHLNRKKFLLPGDRRALAYPFMLQIEPTNACNLGCPLCPVGRNELGRSTEHMSLATFQGIVDDMADHLQFLLLWDWGEPFMHPQLPEMVAYAAARDIRTMTSTNAHFLEDEDYLRRLLGAGLSTLIVAVERGGRRPK</sequence>
<evidence type="ECO:0000313" key="8">
    <source>
        <dbReference type="EMBL" id="ABA88140.1"/>
    </source>
</evidence>
<dbReference type="KEGG" id="pca:Pcar_0885"/>
<dbReference type="eggNOG" id="COG1215">
    <property type="taxonomic scope" value="Bacteria"/>
</dbReference>
<keyword evidence="4" id="KW-0408">Iron</keyword>
<reference evidence="9" key="1">
    <citation type="submission" date="2005-10" db="EMBL/GenBank/DDBJ databases">
        <title>Complete sequence of Pelobacter carbinolicus DSM 2380.</title>
        <authorList>
            <person name="Copeland A."/>
            <person name="Lucas S."/>
            <person name="Lapidus A."/>
            <person name="Barry K."/>
            <person name="Detter J.C."/>
            <person name="Glavina T."/>
            <person name="Hammon N."/>
            <person name="Israni S."/>
            <person name="Pitluck S."/>
            <person name="Chertkov O."/>
            <person name="Schmutz J."/>
            <person name="Larimer F."/>
            <person name="Land M."/>
            <person name="Kyrpides N."/>
            <person name="Ivanova N."/>
            <person name="Richardson P."/>
        </authorList>
    </citation>
    <scope>NUCLEOTIDE SEQUENCE [LARGE SCALE GENOMIC DNA]</scope>
    <source>
        <strain evidence="9">DSM 2380 / NBRC 103641 / GraBd1</strain>
    </source>
</reference>
<dbReference type="Proteomes" id="UP000002534">
    <property type="component" value="Chromosome"/>
</dbReference>
<dbReference type="RefSeq" id="WP_011340606.1">
    <property type="nucleotide sequence ID" value="NC_007498.2"/>
</dbReference>
<dbReference type="EMBL" id="CP000142">
    <property type="protein sequence ID" value="ABA88140.1"/>
    <property type="molecule type" value="Genomic_DNA"/>
</dbReference>
<dbReference type="GO" id="GO:0051536">
    <property type="term" value="F:iron-sulfur cluster binding"/>
    <property type="evidence" value="ECO:0007669"/>
    <property type="project" value="UniProtKB-KW"/>
</dbReference>
<evidence type="ECO:0000256" key="5">
    <source>
        <dbReference type="ARBA" id="ARBA00023014"/>
    </source>
</evidence>